<sequence length="302" mass="32704">MLTEVTATRYVTPLREGGSLPGIVEADDLGTYVMKFTGAGQGRKTLVAEVVCGELARRLGLRVPELVTIQLDPVIGLAEPDQEVQELLKASGGLNLGMDYLPGSIGFDPLAYEVDPAEAGRVVWFDALINNVDRSWRNPNMLVWHGDLWLIDHGATMIWQHNWPTARSASAKPYNASDHVLAPFGPDVAAAAAELAPLVTEELLTEVAAEVPAEWLVDEPGFESTEALRRAYVDALLPRAATIHDRITLGAPTRDRPSQAPGWLADRLAPQPHASGRDEQGEQGEQAGQDKQAERPEKDGGK</sequence>
<dbReference type="Pfam" id="PF20613">
    <property type="entry name" value="HipA_2"/>
    <property type="match status" value="1"/>
</dbReference>
<dbReference type="SUPFAM" id="SSF56112">
    <property type="entry name" value="Protein kinase-like (PK-like)"/>
    <property type="match status" value="1"/>
</dbReference>
<dbReference type="EMBL" id="BAAAUD010000113">
    <property type="protein sequence ID" value="GAA2973946.1"/>
    <property type="molecule type" value="Genomic_DNA"/>
</dbReference>
<evidence type="ECO:0000313" key="3">
    <source>
        <dbReference type="EMBL" id="GAA2973946.1"/>
    </source>
</evidence>
<evidence type="ECO:0000313" key="4">
    <source>
        <dbReference type="Proteomes" id="UP001500403"/>
    </source>
</evidence>
<dbReference type="InterPro" id="IPR046748">
    <property type="entry name" value="HipA_2"/>
</dbReference>
<keyword evidence="4" id="KW-1185">Reference proteome</keyword>
<evidence type="ECO:0000256" key="1">
    <source>
        <dbReference type="SAM" id="MobiDB-lite"/>
    </source>
</evidence>
<reference evidence="3 4" key="1">
    <citation type="journal article" date="2019" name="Int. J. Syst. Evol. Microbiol.">
        <title>The Global Catalogue of Microorganisms (GCM) 10K type strain sequencing project: providing services to taxonomists for standard genome sequencing and annotation.</title>
        <authorList>
            <consortium name="The Broad Institute Genomics Platform"/>
            <consortium name="The Broad Institute Genome Sequencing Center for Infectious Disease"/>
            <person name="Wu L."/>
            <person name="Ma J."/>
        </authorList>
    </citation>
    <scope>NUCLEOTIDE SEQUENCE [LARGE SCALE GENOMIC DNA]</scope>
    <source>
        <strain evidence="3 4">JCM 9088</strain>
    </source>
</reference>
<feature type="region of interest" description="Disordered" evidence="1">
    <location>
        <begin position="248"/>
        <end position="302"/>
    </location>
</feature>
<feature type="compositionally biased region" description="Basic and acidic residues" evidence="1">
    <location>
        <begin position="291"/>
        <end position="302"/>
    </location>
</feature>
<comment type="caution">
    <text evidence="3">The sequence shown here is derived from an EMBL/GenBank/DDBJ whole genome shotgun (WGS) entry which is preliminary data.</text>
</comment>
<name>A0ABN3XR39_9ACTN</name>
<feature type="domain" description="HipA-like kinase" evidence="2">
    <location>
        <begin position="14"/>
        <end position="239"/>
    </location>
</feature>
<organism evidence="3 4">
    <name type="scientific">Streptomyces enissocaesilis</name>
    <dbReference type="NCBI Taxonomy" id="332589"/>
    <lineage>
        <taxon>Bacteria</taxon>
        <taxon>Bacillati</taxon>
        <taxon>Actinomycetota</taxon>
        <taxon>Actinomycetes</taxon>
        <taxon>Kitasatosporales</taxon>
        <taxon>Streptomycetaceae</taxon>
        <taxon>Streptomyces</taxon>
        <taxon>Streptomyces rochei group</taxon>
    </lineage>
</organism>
<dbReference type="RefSeq" id="WP_344500813.1">
    <property type="nucleotide sequence ID" value="NZ_BAAAUD010000113.1"/>
</dbReference>
<feature type="compositionally biased region" description="Basic and acidic residues" evidence="1">
    <location>
        <begin position="248"/>
        <end position="257"/>
    </location>
</feature>
<proteinExistence type="predicted"/>
<accession>A0ABN3XR39</accession>
<protein>
    <recommendedName>
        <fullName evidence="2">HipA-like kinase domain-containing protein</fullName>
    </recommendedName>
</protein>
<dbReference type="InterPro" id="IPR011009">
    <property type="entry name" value="Kinase-like_dom_sf"/>
</dbReference>
<gene>
    <name evidence="3" type="ORF">GCM10010446_67840</name>
</gene>
<dbReference type="Proteomes" id="UP001500403">
    <property type="component" value="Unassembled WGS sequence"/>
</dbReference>
<evidence type="ECO:0000259" key="2">
    <source>
        <dbReference type="Pfam" id="PF20613"/>
    </source>
</evidence>